<evidence type="ECO:0000313" key="2">
    <source>
        <dbReference type="EMBL" id="KKL74028.1"/>
    </source>
</evidence>
<comment type="caution">
    <text evidence="2">The sequence shown here is derived from an EMBL/GenBank/DDBJ whole genome shotgun (WGS) entry which is preliminary data.</text>
</comment>
<feature type="domain" description="Ubiquitin-activating enzyme E1 FCCH" evidence="1">
    <location>
        <begin position="75"/>
        <end position="130"/>
    </location>
</feature>
<proteinExistence type="predicted"/>
<dbReference type="Gene3D" id="2.40.30.180">
    <property type="entry name" value="Ubiquitin-activating enzyme E1, FCCH domain"/>
    <property type="match status" value="1"/>
</dbReference>
<gene>
    <name evidence="2" type="ORF">LCGC14_2069020</name>
</gene>
<feature type="non-terminal residue" evidence="2">
    <location>
        <position position="151"/>
    </location>
</feature>
<dbReference type="AlphaFoldDB" id="A0A0F9EIV1"/>
<dbReference type="InterPro" id="IPR032418">
    <property type="entry name" value="E1_FCCH"/>
</dbReference>
<evidence type="ECO:0000259" key="1">
    <source>
        <dbReference type="Pfam" id="PF16190"/>
    </source>
</evidence>
<sequence>MVTTETQIANTALSLMGEGEIADIDGTDATAAKLEEVYDQNRDFVLEAFPWPCAIKRLHLTLSGKTAVGGITNANPGVVTATAHPFSDGELVTFVDVDGMSNINGNIFKVKNKATDTFELYDVENEKVDTTLYGTYAAAADFVYRYATPDW</sequence>
<protein>
    <recommendedName>
        <fullName evidence="1">Ubiquitin-activating enzyme E1 FCCH domain-containing protein</fullName>
    </recommendedName>
</protein>
<reference evidence="2" key="1">
    <citation type="journal article" date="2015" name="Nature">
        <title>Complex archaea that bridge the gap between prokaryotes and eukaryotes.</title>
        <authorList>
            <person name="Spang A."/>
            <person name="Saw J.H."/>
            <person name="Jorgensen S.L."/>
            <person name="Zaremba-Niedzwiedzka K."/>
            <person name="Martijn J."/>
            <person name="Lind A.E."/>
            <person name="van Eijk R."/>
            <person name="Schleper C."/>
            <person name="Guy L."/>
            <person name="Ettema T.J."/>
        </authorList>
    </citation>
    <scope>NUCLEOTIDE SEQUENCE</scope>
</reference>
<dbReference type="InterPro" id="IPR042302">
    <property type="entry name" value="E1_FCCH_sf"/>
</dbReference>
<organism evidence="2">
    <name type="scientific">marine sediment metagenome</name>
    <dbReference type="NCBI Taxonomy" id="412755"/>
    <lineage>
        <taxon>unclassified sequences</taxon>
        <taxon>metagenomes</taxon>
        <taxon>ecological metagenomes</taxon>
    </lineage>
</organism>
<name>A0A0F9EIV1_9ZZZZ</name>
<accession>A0A0F9EIV1</accession>
<dbReference type="Pfam" id="PF16190">
    <property type="entry name" value="E1_FCCH"/>
    <property type="match status" value="1"/>
</dbReference>
<dbReference type="EMBL" id="LAZR01024783">
    <property type="protein sequence ID" value="KKL74028.1"/>
    <property type="molecule type" value="Genomic_DNA"/>
</dbReference>